<dbReference type="RefSeq" id="XP_022312582.1">
    <property type="nucleotide sequence ID" value="XM_022456874.1"/>
</dbReference>
<keyword evidence="3" id="KW-1185">Reference proteome</keyword>
<feature type="compositionally biased region" description="Polar residues" evidence="2">
    <location>
        <begin position="420"/>
        <end position="429"/>
    </location>
</feature>
<feature type="compositionally biased region" description="Polar residues" evidence="2">
    <location>
        <begin position="571"/>
        <end position="581"/>
    </location>
</feature>
<feature type="compositionally biased region" description="Basic and acidic residues" evidence="2">
    <location>
        <begin position="766"/>
        <end position="783"/>
    </location>
</feature>
<dbReference type="KEGG" id="cvn:111117697"/>
<feature type="compositionally biased region" description="Basic and acidic residues" evidence="2">
    <location>
        <begin position="271"/>
        <end position="286"/>
    </location>
</feature>
<protein>
    <submittedName>
        <fullName evidence="4 5">Centromere-associated protein E-like</fullName>
    </submittedName>
</protein>
<feature type="compositionally biased region" description="Basic and acidic residues" evidence="2">
    <location>
        <begin position="1305"/>
        <end position="1326"/>
    </location>
</feature>
<feature type="region of interest" description="Disordered" evidence="2">
    <location>
        <begin position="375"/>
        <end position="621"/>
    </location>
</feature>
<sequence length="1367" mass="155721">MNRLLKPEKDSVDRQATFETDSTQAHRSRSGGIKRGTLALPIVGSESSLKTPPIKERTFETDGDTAIKIPDIPKNKKQTKTQINGKNGINISLKDNGRKDKESDDLNSKEKSETKGENKKGKSEAKDSRQGESQSGEKKAVISNSKERKPIVSTKTLPFNIDSEKNTKNNSSNSSVLNKKTKEETGASKAPEYNNNTLKKPEVGNKSVSSKTNDASDTASKSTVKKEFDSVNTRQYSREPDVKNNTVSPQTRPSKAEADKENKAAIPNKKNKSDQSESVQKVDKTSTTRVNTNSVSQEVEIKNKKQAEPSDSKLTKTEQVSHQSKTRQDPEKKAQKTNVYGSKETSKSKTSVRKSNEAEEDAISIDLLQFEGENFHLPPTSTALKDRHLEHNPQIGEFTKSPNGSQSSGKETRSDPKNTVRVQEINSSDQPDRKNTEKQSVPSSPKQINVISDNNSKSESVDGNLRKIESERSTERSDLETDADILNHSNTLNKSAGIGKGQDNNSFTSASSTNLGHRGRSTSPIKQTRVTSVSGTGKQEHTQSPTRNNELGTSQGKSKRDRSFSPEKQTHTLSLATPSDKVSNRLYSPDIDRYENLEKSNSFEMEPSKTRQPGSERMTESYESVYAERKTLLEAEITYKKRIKQLEDELNQFLRTIDDLRAENKALRSRIDELESNTESVAPTPTDHQSKSTVVIDTEKIGLEARIEDLEKRNKDLEQRNTEVNTKVRLALSENKTLSEKYEELKKRNEDLENEKKMLLTASNEKLQKDNKAGNEEQDKTLEDDLKKHKTEIESLKQENENLQKENDKFKRHQDLHLEEVDKLKQQVVDAKIESKKLEVELEKYRELATPRPEGAKSPNTEKMELKAQIIGLQTDNQSLNEEIIKMKADHLQTLKKLHDLEKTATSFQSSVTAVESEKLSEIQTLQNENSKLKTENKTLQEALAQKKTELQELMVVMKDDEKFDTEIKDLTDEKSKLTMTIEEKDEENKNLKKEIDELKNKNEDLANQHKTTQGNVESLAKLNDARKTEIAELQKKLEESKAETEKEKDNVANLAKAEKDIEEANSRASKLEKDLENERIKNTKQIEELKAKHEKEIKDLNESHEQENEEWRKKYIELEKENQEEIRLLKLEIERLKGELEKLNGLKSAAKELEEAKGEIMTLQNRYSQVVKDLEERSQVEQRNFELSLKIDTLNKKIKQLEKENKEFLIQKDNAIDIDSSTKRLTEENKRLREIVDKANLNTKIEVLERKQKDNETRVKQLEGWVGDLYEEPKEPSTYAGKHRAEKKKKQPFSKAPVPTVSEKIAKRPRSLDEVNVKIEEDKMTHSSTPSLPNIFERDKNQQLSFGLGYSQIHKRRLNTSTKYKK</sequence>
<feature type="compositionally biased region" description="Basic and acidic residues" evidence="2">
    <location>
        <begin position="299"/>
        <end position="316"/>
    </location>
</feature>
<feature type="compositionally biased region" description="Low complexity" evidence="2">
    <location>
        <begin position="168"/>
        <end position="178"/>
    </location>
</feature>
<keyword evidence="1" id="KW-0175">Coiled coil</keyword>
<feature type="compositionally biased region" description="Basic and acidic residues" evidence="2">
    <location>
        <begin position="464"/>
        <end position="479"/>
    </location>
</feature>
<dbReference type="RefSeq" id="XP_022312573.1">
    <property type="nucleotide sequence ID" value="XM_022456865.1"/>
</dbReference>
<feature type="compositionally biased region" description="Polar residues" evidence="2">
    <location>
        <begin position="206"/>
        <end position="222"/>
    </location>
</feature>
<feature type="region of interest" description="Disordered" evidence="2">
    <location>
        <begin position="1"/>
        <end position="359"/>
    </location>
</feature>
<accession>A0A8B8CA00</accession>
<proteinExistence type="predicted"/>
<feature type="compositionally biased region" description="Polar residues" evidence="2">
    <location>
        <begin position="243"/>
        <end position="253"/>
    </location>
</feature>
<feature type="region of interest" description="Disordered" evidence="2">
    <location>
        <begin position="762"/>
        <end position="783"/>
    </location>
</feature>
<dbReference type="Proteomes" id="UP000694844">
    <property type="component" value="Chromosome 2"/>
</dbReference>
<feature type="coiled-coil region" evidence="1">
    <location>
        <begin position="916"/>
        <end position="1259"/>
    </location>
</feature>
<evidence type="ECO:0000256" key="1">
    <source>
        <dbReference type="SAM" id="Coils"/>
    </source>
</evidence>
<feature type="compositionally biased region" description="Polar residues" evidence="2">
    <location>
        <begin position="438"/>
        <end position="458"/>
    </location>
</feature>
<dbReference type="GeneID" id="111117697"/>
<feature type="compositionally biased region" description="Basic and acidic residues" evidence="2">
    <location>
        <begin position="1"/>
        <end position="13"/>
    </location>
</feature>
<evidence type="ECO:0000256" key="2">
    <source>
        <dbReference type="SAM" id="MobiDB-lite"/>
    </source>
</evidence>
<name>A0A8B8CA00_CRAVI</name>
<feature type="compositionally biased region" description="Basic and acidic residues" evidence="2">
    <location>
        <begin position="254"/>
        <end position="263"/>
    </location>
</feature>
<feature type="compositionally biased region" description="Basic and acidic residues" evidence="2">
    <location>
        <begin position="561"/>
        <end position="570"/>
    </location>
</feature>
<gene>
    <name evidence="4 5" type="primary">LOC111117697</name>
</gene>
<evidence type="ECO:0000313" key="5">
    <source>
        <dbReference type="RefSeq" id="XP_022312582.1"/>
    </source>
</evidence>
<feature type="compositionally biased region" description="Basic and acidic residues" evidence="2">
    <location>
        <begin position="95"/>
        <end position="150"/>
    </location>
</feature>
<feature type="compositionally biased region" description="Basic residues" evidence="2">
    <location>
        <begin position="1282"/>
        <end position="1293"/>
    </location>
</feature>
<feature type="compositionally biased region" description="Polar residues" evidence="2">
    <location>
        <begin position="502"/>
        <end position="556"/>
    </location>
</feature>
<feature type="compositionally biased region" description="Polar residues" evidence="2">
    <location>
        <begin position="80"/>
        <end position="90"/>
    </location>
</feature>
<dbReference type="OrthoDB" id="10255522at2759"/>
<evidence type="ECO:0000313" key="3">
    <source>
        <dbReference type="Proteomes" id="UP000694844"/>
    </source>
</evidence>
<feature type="compositionally biased region" description="Polar residues" evidence="2">
    <location>
        <begin position="400"/>
        <end position="409"/>
    </location>
</feature>
<reference evidence="4 5" key="1">
    <citation type="submission" date="2025-04" db="UniProtKB">
        <authorList>
            <consortium name="RefSeq"/>
        </authorList>
    </citation>
    <scope>IDENTIFICATION</scope>
    <source>
        <tissue evidence="4 5">Whole sample</tissue>
    </source>
</reference>
<evidence type="ECO:0000313" key="4">
    <source>
        <dbReference type="RefSeq" id="XP_022312573.1"/>
    </source>
</evidence>
<organism evidence="3 5">
    <name type="scientific">Crassostrea virginica</name>
    <name type="common">Eastern oyster</name>
    <dbReference type="NCBI Taxonomy" id="6565"/>
    <lineage>
        <taxon>Eukaryota</taxon>
        <taxon>Metazoa</taxon>
        <taxon>Spiralia</taxon>
        <taxon>Lophotrochozoa</taxon>
        <taxon>Mollusca</taxon>
        <taxon>Bivalvia</taxon>
        <taxon>Autobranchia</taxon>
        <taxon>Pteriomorphia</taxon>
        <taxon>Ostreida</taxon>
        <taxon>Ostreoidea</taxon>
        <taxon>Ostreidae</taxon>
        <taxon>Crassostrea</taxon>
    </lineage>
</organism>
<feature type="region of interest" description="Disordered" evidence="2">
    <location>
        <begin position="1275"/>
        <end position="1337"/>
    </location>
</feature>
<feature type="compositionally biased region" description="Low complexity" evidence="2">
    <location>
        <begin position="287"/>
        <end position="296"/>
    </location>
</feature>